<dbReference type="EnsemblMetazoa" id="PPA19677.1">
    <property type="protein sequence ID" value="PPA19677.1"/>
    <property type="gene ID" value="WBGene00109231"/>
</dbReference>
<gene>
    <name evidence="1" type="primary">WBGene00109231</name>
</gene>
<sequence length="151" mass="18430">MYRHSAMDMDSLLRDIFPWEEPVCFFKEVAPAQMNSQHHAFILDKDVPSLFSIDHVKVRSNYLRTKEDDVQYIEQFTRNLDQVDVIMTRVRGGEYDEHITEMDKERMKRNYEADCELFENARYRAYLKEPWYIRIFLWFDWTLNKVNCKGR</sequence>
<proteinExistence type="predicted"/>
<dbReference type="AlphaFoldDB" id="A0A2A6BJT0"/>
<reference evidence="1" key="2">
    <citation type="submission" date="2022-06" db="UniProtKB">
        <authorList>
            <consortium name="EnsemblMetazoa"/>
        </authorList>
    </citation>
    <scope>IDENTIFICATION</scope>
    <source>
        <strain evidence="1">PS312</strain>
    </source>
</reference>
<reference evidence="2" key="1">
    <citation type="journal article" date="2008" name="Nat. Genet.">
        <title>The Pristionchus pacificus genome provides a unique perspective on nematode lifestyle and parasitism.</title>
        <authorList>
            <person name="Dieterich C."/>
            <person name="Clifton S.W."/>
            <person name="Schuster L.N."/>
            <person name="Chinwalla A."/>
            <person name="Delehaunty K."/>
            <person name="Dinkelacker I."/>
            <person name="Fulton L."/>
            <person name="Fulton R."/>
            <person name="Godfrey J."/>
            <person name="Minx P."/>
            <person name="Mitreva M."/>
            <person name="Roeseler W."/>
            <person name="Tian H."/>
            <person name="Witte H."/>
            <person name="Yang S.P."/>
            <person name="Wilson R.K."/>
            <person name="Sommer R.J."/>
        </authorList>
    </citation>
    <scope>NUCLEOTIDE SEQUENCE [LARGE SCALE GENOMIC DNA]</scope>
    <source>
        <strain evidence="2">PS312</strain>
    </source>
</reference>
<dbReference type="Proteomes" id="UP000005239">
    <property type="component" value="Unassembled WGS sequence"/>
</dbReference>
<accession>A0A2A6BJT0</accession>
<evidence type="ECO:0000313" key="1">
    <source>
        <dbReference type="EnsemblMetazoa" id="PPA19677.1"/>
    </source>
</evidence>
<protein>
    <submittedName>
        <fullName evidence="1">Uncharacterized protein</fullName>
    </submittedName>
</protein>
<name>A0A2A6BJT0_PRIPA</name>
<keyword evidence="2" id="KW-1185">Reference proteome</keyword>
<organism evidence="1 2">
    <name type="scientific">Pristionchus pacificus</name>
    <name type="common">Parasitic nematode worm</name>
    <dbReference type="NCBI Taxonomy" id="54126"/>
    <lineage>
        <taxon>Eukaryota</taxon>
        <taxon>Metazoa</taxon>
        <taxon>Ecdysozoa</taxon>
        <taxon>Nematoda</taxon>
        <taxon>Chromadorea</taxon>
        <taxon>Rhabditida</taxon>
        <taxon>Rhabditina</taxon>
        <taxon>Diplogasteromorpha</taxon>
        <taxon>Diplogasteroidea</taxon>
        <taxon>Neodiplogasteridae</taxon>
        <taxon>Pristionchus</taxon>
    </lineage>
</organism>
<accession>A0A8R1YLR7</accession>
<evidence type="ECO:0000313" key="2">
    <source>
        <dbReference type="Proteomes" id="UP000005239"/>
    </source>
</evidence>